<dbReference type="InterPro" id="IPR037171">
    <property type="entry name" value="NagB/RpiA_transferase-like"/>
</dbReference>
<dbReference type="EC" id="6.3.3.2" evidence="5"/>
<dbReference type="Gene3D" id="3.40.50.10420">
    <property type="entry name" value="NagB/RpiA/CoA transferase-like"/>
    <property type="match status" value="1"/>
</dbReference>
<reference evidence="6" key="1">
    <citation type="submission" date="2016-10" db="EMBL/GenBank/DDBJ databases">
        <authorList>
            <person name="See-Too W.S."/>
        </authorList>
    </citation>
    <scope>NUCLEOTIDE SEQUENCE</scope>
    <source>
        <strain evidence="6">L10.15</strain>
    </source>
</reference>
<comment type="cofactor">
    <cofactor evidence="5">
        <name>Mg(2+)</name>
        <dbReference type="ChEBI" id="CHEBI:18420"/>
    </cofactor>
</comment>
<dbReference type="KEGG" id="pll:I858_015235"/>
<comment type="catalytic activity">
    <reaction evidence="5">
        <text>(6S)-5-formyl-5,6,7,8-tetrahydrofolate + ATP = (6R)-5,10-methenyltetrahydrofolate + ADP + phosphate</text>
        <dbReference type="Rhea" id="RHEA:10488"/>
        <dbReference type="ChEBI" id="CHEBI:30616"/>
        <dbReference type="ChEBI" id="CHEBI:43474"/>
        <dbReference type="ChEBI" id="CHEBI:57455"/>
        <dbReference type="ChEBI" id="CHEBI:57457"/>
        <dbReference type="ChEBI" id="CHEBI:456216"/>
        <dbReference type="EC" id="6.3.3.2"/>
    </reaction>
</comment>
<evidence type="ECO:0000256" key="2">
    <source>
        <dbReference type="ARBA" id="ARBA00022741"/>
    </source>
</evidence>
<dbReference type="EMBL" id="CP016540">
    <property type="protein sequence ID" value="ANU28342.1"/>
    <property type="molecule type" value="Genomic_DNA"/>
</dbReference>
<evidence type="ECO:0000256" key="4">
    <source>
        <dbReference type="PIRSR" id="PIRSR006806-1"/>
    </source>
</evidence>
<protein>
    <recommendedName>
        <fullName evidence="5">5-formyltetrahydrofolate cyclo-ligase</fullName>
        <ecNumber evidence="5">6.3.3.2</ecNumber>
    </recommendedName>
</protein>
<sequence>MDKKMHRTEMLNLLNQMTEQQYKMKSLEIINRLIEDPVFQAATTIGMTISAFPEVDTFELMKKCWALGKKVAAPKCHAKDRTMDFRIFERIDQLEVVYMKLQEPIVAETLYIKPEDIDLVIVPGVVFSEQGFRIGFGGGYYDRFLACYPGVTRSLAFDFQLVKKIPIEDHDVPVGGIYTESRMIDTKAVSK</sequence>
<name>A0A1B1S577_9BACL</name>
<feature type="binding site" evidence="4">
    <location>
        <position position="49"/>
    </location>
    <ligand>
        <name>substrate</name>
    </ligand>
</feature>
<evidence type="ECO:0000256" key="1">
    <source>
        <dbReference type="ARBA" id="ARBA00010638"/>
    </source>
</evidence>
<dbReference type="Proteomes" id="UP000053354">
    <property type="component" value="Chromosome"/>
</dbReference>
<dbReference type="InterPro" id="IPR024185">
    <property type="entry name" value="FTHF_cligase-like_sf"/>
</dbReference>
<keyword evidence="7" id="KW-1185">Reference proteome</keyword>
<gene>
    <name evidence="6" type="ORF">I858_015235</name>
</gene>
<organism evidence="6 7">
    <name type="scientific">Planococcus versutus</name>
    <dbReference type="NCBI Taxonomy" id="1302659"/>
    <lineage>
        <taxon>Bacteria</taxon>
        <taxon>Bacillati</taxon>
        <taxon>Bacillota</taxon>
        <taxon>Bacilli</taxon>
        <taxon>Bacillales</taxon>
        <taxon>Caryophanaceae</taxon>
        <taxon>Planococcus</taxon>
    </lineage>
</organism>
<dbReference type="InterPro" id="IPR002698">
    <property type="entry name" value="FTHF_cligase"/>
</dbReference>
<dbReference type="RefSeq" id="WP_065524697.1">
    <property type="nucleotide sequence ID" value="NZ_CP016540.2"/>
</dbReference>
<dbReference type="GO" id="GO:0009396">
    <property type="term" value="P:folic acid-containing compound biosynthetic process"/>
    <property type="evidence" value="ECO:0007669"/>
    <property type="project" value="TreeGrafter"/>
</dbReference>
<dbReference type="OrthoDB" id="9801938at2"/>
<dbReference type="PIRSF" id="PIRSF006806">
    <property type="entry name" value="FTHF_cligase"/>
    <property type="match status" value="1"/>
</dbReference>
<dbReference type="GO" id="GO:0046872">
    <property type="term" value="F:metal ion binding"/>
    <property type="evidence" value="ECO:0007669"/>
    <property type="project" value="UniProtKB-KW"/>
</dbReference>
<feature type="binding site" evidence="4">
    <location>
        <begin position="3"/>
        <end position="7"/>
    </location>
    <ligand>
        <name>ATP</name>
        <dbReference type="ChEBI" id="CHEBI:30616"/>
    </ligand>
</feature>
<feature type="binding site" evidence="4">
    <location>
        <position position="54"/>
    </location>
    <ligand>
        <name>substrate</name>
    </ligand>
</feature>
<feature type="binding site" evidence="4">
    <location>
        <begin position="133"/>
        <end position="141"/>
    </location>
    <ligand>
        <name>ATP</name>
        <dbReference type="ChEBI" id="CHEBI:30616"/>
    </ligand>
</feature>
<evidence type="ECO:0000256" key="3">
    <source>
        <dbReference type="ARBA" id="ARBA00022840"/>
    </source>
</evidence>
<evidence type="ECO:0000313" key="6">
    <source>
        <dbReference type="EMBL" id="ANU28342.1"/>
    </source>
</evidence>
<dbReference type="NCBIfam" id="TIGR02727">
    <property type="entry name" value="MTHFS_bact"/>
    <property type="match status" value="1"/>
</dbReference>
<accession>A0A1B1S577</accession>
<proteinExistence type="inferred from homology"/>
<keyword evidence="3 4" id="KW-0067">ATP-binding</keyword>
<dbReference type="SUPFAM" id="SSF100950">
    <property type="entry name" value="NagB/RpiA/CoA transferase-like"/>
    <property type="match status" value="1"/>
</dbReference>
<dbReference type="GO" id="GO:0005524">
    <property type="term" value="F:ATP binding"/>
    <property type="evidence" value="ECO:0007669"/>
    <property type="project" value="UniProtKB-KW"/>
</dbReference>
<dbReference type="Pfam" id="PF01812">
    <property type="entry name" value="5-FTHF_cyc-lig"/>
    <property type="match status" value="1"/>
</dbReference>
<dbReference type="STRING" id="1302659.I858_015235"/>
<dbReference type="AlphaFoldDB" id="A0A1B1S577"/>
<evidence type="ECO:0000313" key="7">
    <source>
        <dbReference type="Proteomes" id="UP000053354"/>
    </source>
</evidence>
<keyword evidence="5" id="KW-0460">Magnesium</keyword>
<comment type="similarity">
    <text evidence="1 5">Belongs to the 5-formyltetrahydrofolate cyclo-ligase family.</text>
</comment>
<dbReference type="GO" id="GO:0035999">
    <property type="term" value="P:tetrahydrofolate interconversion"/>
    <property type="evidence" value="ECO:0007669"/>
    <property type="project" value="TreeGrafter"/>
</dbReference>
<dbReference type="PANTHER" id="PTHR23407">
    <property type="entry name" value="ATPASE INHIBITOR/5-FORMYLTETRAHYDROFOLATE CYCLO-LIGASE"/>
    <property type="match status" value="1"/>
</dbReference>
<evidence type="ECO:0000256" key="5">
    <source>
        <dbReference type="RuleBase" id="RU361279"/>
    </source>
</evidence>
<dbReference type="GO" id="GO:0030272">
    <property type="term" value="F:5-formyltetrahydrofolate cyclo-ligase activity"/>
    <property type="evidence" value="ECO:0007669"/>
    <property type="project" value="UniProtKB-EC"/>
</dbReference>
<keyword evidence="2 4" id="KW-0547">Nucleotide-binding</keyword>
<keyword evidence="5" id="KW-0479">Metal-binding</keyword>
<dbReference type="PANTHER" id="PTHR23407:SF1">
    <property type="entry name" value="5-FORMYLTETRAHYDROFOLATE CYCLO-LIGASE"/>
    <property type="match status" value="1"/>
</dbReference>